<feature type="compositionally biased region" description="Low complexity" evidence="1">
    <location>
        <begin position="144"/>
        <end position="160"/>
    </location>
</feature>
<evidence type="ECO:0000313" key="2">
    <source>
        <dbReference type="EMBL" id="KAK3878653.1"/>
    </source>
</evidence>
<sequence length="220" mass="24350">MGGWGEREATQTQAGPRAWLLVASRGNKGRMILPRTTTITIITNTDFLFQSSGGGGVGGPHVVILHYQHQHQLSIPVYVVVVVLVPMPSFNTRLYGERVTALPSSPLKSPSPRPHTPFIPATPPNIHTPFIPSLHPTEPHPNLPSSSPTTRPHPSTLIHPLPHHHHSPTPHIPPQHPLLYHPSFTTLKAVWLPRVMCKKNWNSGRTNYIQMEGSIQLRTP</sequence>
<evidence type="ECO:0000256" key="1">
    <source>
        <dbReference type="SAM" id="MobiDB-lite"/>
    </source>
</evidence>
<name>A0AAE1FQJ4_PETCI</name>
<keyword evidence="3" id="KW-1185">Reference proteome</keyword>
<organism evidence="2 3">
    <name type="scientific">Petrolisthes cinctipes</name>
    <name type="common">Flat porcelain crab</name>
    <dbReference type="NCBI Taxonomy" id="88211"/>
    <lineage>
        <taxon>Eukaryota</taxon>
        <taxon>Metazoa</taxon>
        <taxon>Ecdysozoa</taxon>
        <taxon>Arthropoda</taxon>
        <taxon>Crustacea</taxon>
        <taxon>Multicrustacea</taxon>
        <taxon>Malacostraca</taxon>
        <taxon>Eumalacostraca</taxon>
        <taxon>Eucarida</taxon>
        <taxon>Decapoda</taxon>
        <taxon>Pleocyemata</taxon>
        <taxon>Anomura</taxon>
        <taxon>Galatheoidea</taxon>
        <taxon>Porcellanidae</taxon>
        <taxon>Petrolisthes</taxon>
    </lineage>
</organism>
<protein>
    <submittedName>
        <fullName evidence="2">Uncharacterized protein</fullName>
    </submittedName>
</protein>
<dbReference type="Proteomes" id="UP001286313">
    <property type="component" value="Unassembled WGS sequence"/>
</dbReference>
<reference evidence="2" key="1">
    <citation type="submission" date="2023-10" db="EMBL/GenBank/DDBJ databases">
        <title>Genome assemblies of two species of porcelain crab, Petrolisthes cinctipes and Petrolisthes manimaculis (Anomura: Porcellanidae).</title>
        <authorList>
            <person name="Angst P."/>
        </authorList>
    </citation>
    <scope>NUCLEOTIDE SEQUENCE</scope>
    <source>
        <strain evidence="2">PB745_01</strain>
        <tissue evidence="2">Gill</tissue>
    </source>
</reference>
<proteinExistence type="predicted"/>
<gene>
    <name evidence="2" type="ORF">Pcinc_016732</name>
</gene>
<dbReference type="EMBL" id="JAWQEG010001535">
    <property type="protein sequence ID" value="KAK3878653.1"/>
    <property type="molecule type" value="Genomic_DNA"/>
</dbReference>
<dbReference type="AlphaFoldDB" id="A0AAE1FQJ4"/>
<feature type="region of interest" description="Disordered" evidence="1">
    <location>
        <begin position="103"/>
        <end position="122"/>
    </location>
</feature>
<comment type="caution">
    <text evidence="2">The sequence shown here is derived from an EMBL/GenBank/DDBJ whole genome shotgun (WGS) entry which is preliminary data.</text>
</comment>
<evidence type="ECO:0000313" key="3">
    <source>
        <dbReference type="Proteomes" id="UP001286313"/>
    </source>
</evidence>
<accession>A0AAE1FQJ4</accession>
<feature type="region of interest" description="Disordered" evidence="1">
    <location>
        <begin position="129"/>
        <end position="174"/>
    </location>
</feature>
<feature type="compositionally biased region" description="Pro residues" evidence="1">
    <location>
        <begin position="109"/>
        <end position="122"/>
    </location>
</feature>